<feature type="transmembrane region" description="Helical" evidence="1">
    <location>
        <begin position="37"/>
        <end position="57"/>
    </location>
</feature>
<dbReference type="Proteomes" id="UP001501410">
    <property type="component" value="Unassembled WGS sequence"/>
</dbReference>
<dbReference type="Pfam" id="PF20299">
    <property type="entry name" value="NARF"/>
    <property type="match status" value="1"/>
</dbReference>
<keyword evidence="1" id="KW-0812">Transmembrane</keyword>
<evidence type="ECO:0000313" key="4">
    <source>
        <dbReference type="Proteomes" id="UP001501410"/>
    </source>
</evidence>
<organism evidence="3 4">
    <name type="scientific">Rurimicrobium arvi</name>
    <dbReference type="NCBI Taxonomy" id="2049916"/>
    <lineage>
        <taxon>Bacteria</taxon>
        <taxon>Pseudomonadati</taxon>
        <taxon>Bacteroidota</taxon>
        <taxon>Chitinophagia</taxon>
        <taxon>Chitinophagales</taxon>
        <taxon>Chitinophagaceae</taxon>
        <taxon>Rurimicrobium</taxon>
    </lineage>
</organism>
<comment type="caution">
    <text evidence="3">The sequence shown here is derived from an EMBL/GenBank/DDBJ whole genome shotgun (WGS) entry which is preliminary data.</text>
</comment>
<keyword evidence="4" id="KW-1185">Reference proteome</keyword>
<dbReference type="EMBL" id="BAABEZ010000022">
    <property type="protein sequence ID" value="GAA4456475.1"/>
    <property type="molecule type" value="Genomic_DNA"/>
</dbReference>
<sequence length="212" mass="24703">MEDYKTNIDNFSKIEVQKSANSLKKEIDEDYKSVKNLFTLLLIFGIPTTGYSVYMMFWGVSKKVKKTINEKIETIVEQKREEIIKLINSQEFESNLKNTKKILVISPNEDAQDEIKRTMSNFKFKNVLFRIHKSFTTVPEHDLIVFNNVDGEFLQKEINEIMADINGDDVCFVAYTTKNLERNPRLNFANAKYTLYHSILSTLSYVESLKEA</sequence>
<keyword evidence="1" id="KW-1133">Transmembrane helix</keyword>
<feature type="domain" description="Nucleotidyltransferase-Associated Rossmannoid Fold" evidence="2">
    <location>
        <begin position="100"/>
        <end position="207"/>
    </location>
</feature>
<protein>
    <recommendedName>
        <fullName evidence="2">Nucleotidyltransferase-Associated Rossmannoid Fold domain-containing protein</fullName>
    </recommendedName>
</protein>
<evidence type="ECO:0000256" key="1">
    <source>
        <dbReference type="SAM" id="Phobius"/>
    </source>
</evidence>
<evidence type="ECO:0000313" key="3">
    <source>
        <dbReference type="EMBL" id="GAA4456475.1"/>
    </source>
</evidence>
<keyword evidence="1" id="KW-0472">Membrane</keyword>
<gene>
    <name evidence="3" type="ORF">GCM10023092_21760</name>
</gene>
<name>A0ABP8MY68_9BACT</name>
<evidence type="ECO:0000259" key="2">
    <source>
        <dbReference type="Pfam" id="PF20299"/>
    </source>
</evidence>
<proteinExistence type="predicted"/>
<reference evidence="4" key="1">
    <citation type="journal article" date="2019" name="Int. J. Syst. Evol. Microbiol.">
        <title>The Global Catalogue of Microorganisms (GCM) 10K type strain sequencing project: providing services to taxonomists for standard genome sequencing and annotation.</title>
        <authorList>
            <consortium name="The Broad Institute Genomics Platform"/>
            <consortium name="The Broad Institute Genome Sequencing Center for Infectious Disease"/>
            <person name="Wu L."/>
            <person name="Ma J."/>
        </authorList>
    </citation>
    <scope>NUCLEOTIDE SEQUENCE [LARGE SCALE GENOMIC DNA]</scope>
    <source>
        <strain evidence="4">JCM 31921</strain>
    </source>
</reference>
<dbReference type="InterPro" id="IPR046877">
    <property type="entry name" value="NARF"/>
</dbReference>
<accession>A0ABP8MY68</accession>